<dbReference type="Proteomes" id="UP000799766">
    <property type="component" value="Unassembled WGS sequence"/>
</dbReference>
<evidence type="ECO:0000313" key="2">
    <source>
        <dbReference type="EMBL" id="KAF2462243.1"/>
    </source>
</evidence>
<reference evidence="2" key="1">
    <citation type="journal article" date="2020" name="Stud. Mycol.">
        <title>101 Dothideomycetes genomes: a test case for predicting lifestyles and emergence of pathogens.</title>
        <authorList>
            <person name="Haridas S."/>
            <person name="Albert R."/>
            <person name="Binder M."/>
            <person name="Bloem J."/>
            <person name="Labutti K."/>
            <person name="Salamov A."/>
            <person name="Andreopoulos B."/>
            <person name="Baker S."/>
            <person name="Barry K."/>
            <person name="Bills G."/>
            <person name="Bluhm B."/>
            <person name="Cannon C."/>
            <person name="Castanera R."/>
            <person name="Culley D."/>
            <person name="Daum C."/>
            <person name="Ezra D."/>
            <person name="Gonzalez J."/>
            <person name="Henrissat B."/>
            <person name="Kuo A."/>
            <person name="Liang C."/>
            <person name="Lipzen A."/>
            <person name="Lutzoni F."/>
            <person name="Magnuson J."/>
            <person name="Mondo S."/>
            <person name="Nolan M."/>
            <person name="Ohm R."/>
            <person name="Pangilinan J."/>
            <person name="Park H.-J."/>
            <person name="Ramirez L."/>
            <person name="Alfaro M."/>
            <person name="Sun H."/>
            <person name="Tritt A."/>
            <person name="Yoshinaga Y."/>
            <person name="Zwiers L.-H."/>
            <person name="Turgeon B."/>
            <person name="Goodwin S."/>
            <person name="Spatafora J."/>
            <person name="Crous P."/>
            <person name="Grigoriev I."/>
        </authorList>
    </citation>
    <scope>NUCLEOTIDE SEQUENCE</scope>
    <source>
        <strain evidence="2">ATCC 16933</strain>
    </source>
</reference>
<dbReference type="EMBL" id="MU001670">
    <property type="protein sequence ID" value="KAF2462243.1"/>
    <property type="molecule type" value="Genomic_DNA"/>
</dbReference>
<accession>A0A6A6PFU1</accession>
<feature type="compositionally biased region" description="Low complexity" evidence="1">
    <location>
        <begin position="59"/>
        <end position="68"/>
    </location>
</feature>
<evidence type="ECO:0000313" key="3">
    <source>
        <dbReference type="Proteomes" id="UP000799766"/>
    </source>
</evidence>
<feature type="region of interest" description="Disordered" evidence="1">
    <location>
        <begin position="48"/>
        <end position="94"/>
    </location>
</feature>
<feature type="region of interest" description="Disordered" evidence="1">
    <location>
        <begin position="176"/>
        <end position="224"/>
    </location>
</feature>
<dbReference type="AlphaFoldDB" id="A0A6A6PFU1"/>
<sequence length="224" mass="22873">MDDAITRPRGGGGLLAVGAGCSARCTLGSARWLLQPFAKLESERAPATGANGSCVQQPGGSARLSASSGAGGGSKAAAATQHKQREKKGGGGGGKTGWMACLMAGWPAARTRSGAVFVRLSRLPAGTRTGGAATRVEDANWGCRERVAGQRAEGWAAMGGRQVEEARVFFRAGADDMGRAKGADGAGRPRNKGPPPHRTPRRPHSANGQLAGSPAPVEQRQPEI</sequence>
<evidence type="ECO:0000256" key="1">
    <source>
        <dbReference type="SAM" id="MobiDB-lite"/>
    </source>
</evidence>
<name>A0A6A6PFU1_9PEZI</name>
<proteinExistence type="predicted"/>
<organism evidence="2 3">
    <name type="scientific">Lineolata rhizophorae</name>
    <dbReference type="NCBI Taxonomy" id="578093"/>
    <lineage>
        <taxon>Eukaryota</taxon>
        <taxon>Fungi</taxon>
        <taxon>Dikarya</taxon>
        <taxon>Ascomycota</taxon>
        <taxon>Pezizomycotina</taxon>
        <taxon>Dothideomycetes</taxon>
        <taxon>Dothideomycetes incertae sedis</taxon>
        <taxon>Lineolatales</taxon>
        <taxon>Lineolataceae</taxon>
        <taxon>Lineolata</taxon>
    </lineage>
</organism>
<keyword evidence="3" id="KW-1185">Reference proteome</keyword>
<gene>
    <name evidence="2" type="ORF">BDY21DRAFT_360202</name>
</gene>
<dbReference type="PROSITE" id="PS51257">
    <property type="entry name" value="PROKAR_LIPOPROTEIN"/>
    <property type="match status" value="1"/>
</dbReference>
<protein>
    <submittedName>
        <fullName evidence="2">Uncharacterized protein</fullName>
    </submittedName>
</protein>